<evidence type="ECO:0000256" key="12">
    <source>
        <dbReference type="ARBA" id="ARBA00023239"/>
    </source>
</evidence>
<evidence type="ECO:0000256" key="5">
    <source>
        <dbReference type="ARBA" id="ARBA00022723"/>
    </source>
</evidence>
<comment type="similarity">
    <text evidence="3 18">In the N-terminal section; belongs to the NnrE/AIBP family.</text>
</comment>
<evidence type="ECO:0000256" key="18">
    <source>
        <dbReference type="PIRNR" id="PIRNR017184"/>
    </source>
</evidence>
<dbReference type="InterPro" id="IPR029056">
    <property type="entry name" value="Ribokinase-like"/>
</dbReference>
<feature type="binding site" evidence="17">
    <location>
        <position position="439"/>
    </location>
    <ligand>
        <name>AMP</name>
        <dbReference type="ChEBI" id="CHEBI:456215"/>
    </ligand>
</feature>
<comment type="function">
    <text evidence="17">Catalyzes the dehydration of the S-form of NAD(P)HX at the expense of ADP, which is converted to AMP. Together with NAD(P)HX epimerase, which catalyzes the epimerization of the S- and R-forms, the enzyme allows the repair of both epimers of NAD(P)HX, a damaged form of NAD(P)H that is a result of enzymatic or heat-dependent hydration.</text>
</comment>
<dbReference type="InterPro" id="IPR036652">
    <property type="entry name" value="YjeF_N_dom_sf"/>
</dbReference>
<keyword evidence="7 17" id="KW-0067">ATP-binding</keyword>
<dbReference type="SUPFAM" id="SSF53613">
    <property type="entry name" value="Ribokinase-like"/>
    <property type="match status" value="1"/>
</dbReference>
<dbReference type="InterPro" id="IPR030677">
    <property type="entry name" value="Nnr"/>
</dbReference>
<evidence type="ECO:0000259" key="19">
    <source>
        <dbReference type="PROSITE" id="PS51383"/>
    </source>
</evidence>
<comment type="similarity">
    <text evidence="17">Belongs to the NnrD/CARKD family.</text>
</comment>
<evidence type="ECO:0000256" key="8">
    <source>
        <dbReference type="ARBA" id="ARBA00022857"/>
    </source>
</evidence>
<accession>A0ABQ2FCF8</accession>
<comment type="function">
    <text evidence="14 18">Bifunctional enzyme that catalyzes the epimerization of the S- and R-forms of NAD(P)HX and the dehydration of the S-form of NAD(P)HX at the expense of ADP, which is converted to AMP. This allows the repair of both epimers of NAD(P)HX, a damaged form of NAD(P)H that is a result of enzymatic or heat-dependent hydration.</text>
</comment>
<dbReference type="HAMAP" id="MF_01965">
    <property type="entry name" value="NADHX_dehydratase"/>
    <property type="match status" value="1"/>
</dbReference>
<protein>
    <recommendedName>
        <fullName evidence="17">ADP-dependent (S)-NAD(P)H-hydrate dehydratase</fullName>
        <ecNumber evidence="17">4.2.1.136</ecNumber>
    </recommendedName>
    <alternativeName>
        <fullName evidence="17">ADP-dependent NAD(P)HX dehydratase</fullName>
    </alternativeName>
</protein>
<evidence type="ECO:0000256" key="15">
    <source>
        <dbReference type="ARBA" id="ARBA00048238"/>
    </source>
</evidence>
<dbReference type="EMBL" id="BMLB01000007">
    <property type="protein sequence ID" value="GGK80866.1"/>
    <property type="molecule type" value="Genomic_DNA"/>
</dbReference>
<keyword evidence="5 18" id="KW-0479">Metal-binding</keyword>
<feature type="domain" description="YjeF N-terminal" evidence="20">
    <location>
        <begin position="5"/>
        <end position="216"/>
    </location>
</feature>
<gene>
    <name evidence="17" type="primary">nnrD</name>
    <name evidence="21" type="ORF">GCM10011509_31700</name>
</gene>
<comment type="catalytic activity">
    <reaction evidence="16 17 18">
        <text>(6S)-NADPHX + ADP = AMP + phosphate + NADPH + H(+)</text>
        <dbReference type="Rhea" id="RHEA:32235"/>
        <dbReference type="ChEBI" id="CHEBI:15378"/>
        <dbReference type="ChEBI" id="CHEBI:43474"/>
        <dbReference type="ChEBI" id="CHEBI:57783"/>
        <dbReference type="ChEBI" id="CHEBI:64076"/>
        <dbReference type="ChEBI" id="CHEBI:456215"/>
        <dbReference type="ChEBI" id="CHEBI:456216"/>
        <dbReference type="EC" id="4.2.1.136"/>
    </reaction>
</comment>
<evidence type="ECO:0000256" key="4">
    <source>
        <dbReference type="ARBA" id="ARBA00009524"/>
    </source>
</evidence>
<evidence type="ECO:0000256" key="10">
    <source>
        <dbReference type="ARBA" id="ARBA00023027"/>
    </source>
</evidence>
<proteinExistence type="inferred from homology"/>
<evidence type="ECO:0000256" key="3">
    <source>
        <dbReference type="ARBA" id="ARBA00006001"/>
    </source>
</evidence>
<evidence type="ECO:0000259" key="20">
    <source>
        <dbReference type="PROSITE" id="PS51385"/>
    </source>
</evidence>
<name>A0ABQ2FCF8_9MICO</name>
<evidence type="ECO:0000256" key="2">
    <source>
        <dbReference type="ARBA" id="ARBA00000909"/>
    </source>
</evidence>
<keyword evidence="10 17" id="KW-0520">NAD</keyword>
<dbReference type="PANTHER" id="PTHR12592">
    <property type="entry name" value="ATP-DEPENDENT (S)-NAD(P)H-HYDRATE DEHYDRATASE FAMILY MEMBER"/>
    <property type="match status" value="1"/>
</dbReference>
<feature type="domain" description="YjeF C-terminal" evidence="19">
    <location>
        <begin position="222"/>
        <end position="496"/>
    </location>
</feature>
<feature type="binding site" evidence="17">
    <location>
        <position position="257"/>
    </location>
    <ligand>
        <name>(6S)-NADPHX</name>
        <dbReference type="ChEBI" id="CHEBI:64076"/>
    </ligand>
</feature>
<keyword evidence="9 18" id="KW-0630">Potassium</keyword>
<keyword evidence="8 17" id="KW-0521">NADP</keyword>
<dbReference type="EC" id="4.2.1.136" evidence="17"/>
<evidence type="ECO:0000256" key="14">
    <source>
        <dbReference type="ARBA" id="ARBA00025153"/>
    </source>
</evidence>
<evidence type="ECO:0000256" key="6">
    <source>
        <dbReference type="ARBA" id="ARBA00022741"/>
    </source>
</evidence>
<comment type="catalytic activity">
    <reaction evidence="2 18">
        <text>(6R)-NADPHX = (6S)-NADPHX</text>
        <dbReference type="Rhea" id="RHEA:32227"/>
        <dbReference type="ChEBI" id="CHEBI:64076"/>
        <dbReference type="ChEBI" id="CHEBI:64077"/>
        <dbReference type="EC" id="5.1.99.6"/>
    </reaction>
</comment>
<evidence type="ECO:0000313" key="22">
    <source>
        <dbReference type="Proteomes" id="UP000662111"/>
    </source>
</evidence>
<organism evidence="21 22">
    <name type="scientific">Ornithinimicrobium pekingense</name>
    <dbReference type="NCBI Taxonomy" id="384677"/>
    <lineage>
        <taxon>Bacteria</taxon>
        <taxon>Bacillati</taxon>
        <taxon>Actinomycetota</taxon>
        <taxon>Actinomycetes</taxon>
        <taxon>Micrococcales</taxon>
        <taxon>Ornithinimicrobiaceae</taxon>
        <taxon>Ornithinimicrobium</taxon>
    </lineage>
</organism>
<evidence type="ECO:0000256" key="13">
    <source>
        <dbReference type="ARBA" id="ARBA00023268"/>
    </source>
</evidence>
<dbReference type="Proteomes" id="UP000662111">
    <property type="component" value="Unassembled WGS sequence"/>
</dbReference>
<keyword evidence="6 17" id="KW-0547">Nucleotide-binding</keyword>
<dbReference type="InterPro" id="IPR000631">
    <property type="entry name" value="CARKD"/>
</dbReference>
<comment type="catalytic activity">
    <reaction evidence="1 18">
        <text>(6R)-NADHX = (6S)-NADHX</text>
        <dbReference type="Rhea" id="RHEA:32215"/>
        <dbReference type="ChEBI" id="CHEBI:64074"/>
        <dbReference type="ChEBI" id="CHEBI:64075"/>
        <dbReference type="EC" id="5.1.99.6"/>
    </reaction>
</comment>
<dbReference type="Pfam" id="PF01256">
    <property type="entry name" value="Carb_kinase"/>
    <property type="match status" value="1"/>
</dbReference>
<evidence type="ECO:0000313" key="21">
    <source>
        <dbReference type="EMBL" id="GGK80866.1"/>
    </source>
</evidence>
<feature type="binding site" evidence="17">
    <location>
        <position position="307"/>
    </location>
    <ligand>
        <name>(6S)-NADPHX</name>
        <dbReference type="ChEBI" id="CHEBI:64076"/>
    </ligand>
</feature>
<feature type="binding site" evidence="17">
    <location>
        <position position="440"/>
    </location>
    <ligand>
        <name>(6S)-NADPHX</name>
        <dbReference type="ChEBI" id="CHEBI:64076"/>
    </ligand>
</feature>
<comment type="subunit">
    <text evidence="17">Homotetramer.</text>
</comment>
<dbReference type="PIRSF" id="PIRSF017184">
    <property type="entry name" value="Nnr"/>
    <property type="match status" value="1"/>
</dbReference>
<dbReference type="Pfam" id="PF03853">
    <property type="entry name" value="YjeF_N"/>
    <property type="match status" value="1"/>
</dbReference>
<sequence>MIVGYAVADVRAAEDRVRADLPEGELMQRAARGLAEVVAVRAEQLGARTVVVLAGPGDNGGDALWAASFLDGPDVTAVGVAPRLHPEGRAAARAAGVEVVEVEPDAETLPGRVLEVLAAADLVVDGLLGIGGRAGLRGAMTAVVDAVPDTAYLLAVDLPSGADPAGEEPLGRAPAVVADETVTFGMCKPVHLLPGTEAAVGRLTVVDIGVETDVPPVVERLEHDDVRSLWPVPGMGDHKYSRGVVGVVAGSEAYPGAAVLCVTSAVESGAGMVRYVGPGRPTDLVLAACPEVVPGPGRMQAAVVGPGVEPHGCDHPDCADHQADHVRELLGGDVPLVVDAGALELLASWVAAGNRRQAPTLLTPHAGELARLLTAVTGEEVTRDQVEAAPVEHVRRAAAVSGCTVLLKGSTTLVADPDPTVPVRSQTDAPAWLATAGAGDVLAGLAGVLLAAGLPPRDAGSLAALVHGVAADVANPGGPVRALAVARAIPVAVARLLGR</sequence>
<comment type="cofactor">
    <cofactor evidence="17">
        <name>Mg(2+)</name>
        <dbReference type="ChEBI" id="CHEBI:18420"/>
    </cofactor>
</comment>
<comment type="similarity">
    <text evidence="4 18">In the C-terminal section; belongs to the NnrD/CARKD family.</text>
</comment>
<evidence type="ECO:0000256" key="11">
    <source>
        <dbReference type="ARBA" id="ARBA00023235"/>
    </source>
</evidence>
<keyword evidence="22" id="KW-1185">Reference proteome</keyword>
<dbReference type="PROSITE" id="PS51385">
    <property type="entry name" value="YJEF_N"/>
    <property type="match status" value="1"/>
</dbReference>
<dbReference type="PANTHER" id="PTHR12592:SF0">
    <property type="entry name" value="ATP-DEPENDENT (S)-NAD(P)H-HYDRATE DEHYDRATASE"/>
    <property type="match status" value="1"/>
</dbReference>
<feature type="binding site" evidence="17">
    <location>
        <begin position="408"/>
        <end position="412"/>
    </location>
    <ligand>
        <name>AMP</name>
        <dbReference type="ChEBI" id="CHEBI:456215"/>
    </ligand>
</feature>
<dbReference type="RefSeq" id="WP_022922421.1">
    <property type="nucleotide sequence ID" value="NZ_BMLB01000007.1"/>
</dbReference>
<comment type="catalytic activity">
    <reaction evidence="15 17 18">
        <text>(6S)-NADHX + ADP = AMP + phosphate + NADH + H(+)</text>
        <dbReference type="Rhea" id="RHEA:32223"/>
        <dbReference type="ChEBI" id="CHEBI:15378"/>
        <dbReference type="ChEBI" id="CHEBI:43474"/>
        <dbReference type="ChEBI" id="CHEBI:57945"/>
        <dbReference type="ChEBI" id="CHEBI:64074"/>
        <dbReference type="ChEBI" id="CHEBI:456215"/>
        <dbReference type="ChEBI" id="CHEBI:456216"/>
        <dbReference type="EC" id="4.2.1.136"/>
    </reaction>
</comment>
<evidence type="ECO:0000256" key="7">
    <source>
        <dbReference type="ARBA" id="ARBA00022840"/>
    </source>
</evidence>
<evidence type="ECO:0000256" key="1">
    <source>
        <dbReference type="ARBA" id="ARBA00000013"/>
    </source>
</evidence>
<dbReference type="Gene3D" id="3.40.1190.20">
    <property type="match status" value="1"/>
</dbReference>
<reference evidence="22" key="1">
    <citation type="journal article" date="2019" name="Int. J. Syst. Evol. Microbiol.">
        <title>The Global Catalogue of Microorganisms (GCM) 10K type strain sequencing project: providing services to taxonomists for standard genome sequencing and annotation.</title>
        <authorList>
            <consortium name="The Broad Institute Genomics Platform"/>
            <consortium name="The Broad Institute Genome Sequencing Center for Infectious Disease"/>
            <person name="Wu L."/>
            <person name="Ma J."/>
        </authorList>
    </citation>
    <scope>NUCLEOTIDE SEQUENCE [LARGE SCALE GENOMIC DNA]</scope>
    <source>
        <strain evidence="22">CGMCC 1.5362</strain>
    </source>
</reference>
<dbReference type="Gene3D" id="3.40.50.10260">
    <property type="entry name" value="YjeF N-terminal domain"/>
    <property type="match status" value="1"/>
</dbReference>
<keyword evidence="12 17" id="KW-0456">Lyase</keyword>
<dbReference type="CDD" id="cd01171">
    <property type="entry name" value="YXKO-related"/>
    <property type="match status" value="1"/>
</dbReference>
<feature type="binding site" evidence="17">
    <location>
        <position position="365"/>
    </location>
    <ligand>
        <name>(6S)-NADPHX</name>
        <dbReference type="ChEBI" id="CHEBI:64076"/>
    </ligand>
</feature>
<evidence type="ECO:0000256" key="16">
    <source>
        <dbReference type="ARBA" id="ARBA00049209"/>
    </source>
</evidence>
<dbReference type="PROSITE" id="PS51383">
    <property type="entry name" value="YJEF_C_3"/>
    <property type="match status" value="1"/>
</dbReference>
<comment type="caution">
    <text evidence="21">The sequence shown here is derived from an EMBL/GenBank/DDBJ whole genome shotgun (WGS) entry which is preliminary data.</text>
</comment>
<dbReference type="SUPFAM" id="SSF64153">
    <property type="entry name" value="YjeF N-terminal domain-like"/>
    <property type="match status" value="1"/>
</dbReference>
<keyword evidence="11 18" id="KW-0413">Isomerase</keyword>
<evidence type="ECO:0000256" key="17">
    <source>
        <dbReference type="HAMAP-Rule" id="MF_01965"/>
    </source>
</evidence>
<evidence type="ECO:0000256" key="9">
    <source>
        <dbReference type="ARBA" id="ARBA00022958"/>
    </source>
</evidence>
<keyword evidence="13" id="KW-0511">Multifunctional enzyme</keyword>
<comment type="cofactor">
    <cofactor evidence="18">
        <name>K(+)</name>
        <dbReference type="ChEBI" id="CHEBI:29103"/>
    </cofactor>
    <text evidence="18">Binds 1 potassium ion per subunit.</text>
</comment>
<dbReference type="InterPro" id="IPR004443">
    <property type="entry name" value="YjeF_N_dom"/>
</dbReference>